<dbReference type="PANTHER" id="PTHR34934:SF1">
    <property type="entry name" value="FLAVIN-DEPENDENT THYMIDYLATE SYNTHASE"/>
    <property type="match status" value="1"/>
</dbReference>
<reference evidence="2 3" key="1">
    <citation type="journal article" date="2017" name="Genome Announc.">
        <title>Complete Genome Sequences of Two Acetylene-Fermenting Pelobacter acetylenicus Strains.</title>
        <authorList>
            <person name="Sutton J.M."/>
            <person name="Baesman S.M."/>
            <person name="Fierst J.L."/>
            <person name="Poret-Peterson A.T."/>
            <person name="Oremland R.S."/>
            <person name="Dunlap D.S."/>
            <person name="Akob D.M."/>
        </authorList>
    </citation>
    <scope>NUCLEOTIDE SEQUENCE [LARGE SCALE GENOMIC DNA]</scope>
    <source>
        <strain evidence="2 3">DSM 3247</strain>
    </source>
</reference>
<dbReference type="RefSeq" id="WP_072285900.1">
    <property type="nucleotide sequence ID" value="NZ_CP015455.1"/>
</dbReference>
<dbReference type="Proteomes" id="UP000182264">
    <property type="component" value="Chromosome"/>
</dbReference>
<evidence type="ECO:0000313" key="2">
    <source>
        <dbReference type="EMBL" id="APG24083.1"/>
    </source>
</evidence>
<evidence type="ECO:0000256" key="1">
    <source>
        <dbReference type="NCBIfam" id="TIGR02170"/>
    </source>
</evidence>
<organism evidence="2 3">
    <name type="scientific">Syntrophotalea acetylenica</name>
    <name type="common">Pelobacter acetylenicus</name>
    <dbReference type="NCBI Taxonomy" id="29542"/>
    <lineage>
        <taxon>Bacteria</taxon>
        <taxon>Pseudomonadati</taxon>
        <taxon>Thermodesulfobacteriota</taxon>
        <taxon>Desulfuromonadia</taxon>
        <taxon>Desulfuromonadales</taxon>
        <taxon>Syntrophotaleaceae</taxon>
        <taxon>Syntrophotalea</taxon>
    </lineage>
</organism>
<dbReference type="CDD" id="cd20175">
    <property type="entry name" value="ThyX"/>
    <property type="match status" value="1"/>
</dbReference>
<protein>
    <recommendedName>
        <fullName evidence="1">FAD-dependent thymidylate synthase</fullName>
        <ecNumber evidence="1">2.1.1.148</ecNumber>
    </recommendedName>
</protein>
<dbReference type="GO" id="GO:0070402">
    <property type="term" value="F:NADPH binding"/>
    <property type="evidence" value="ECO:0007669"/>
    <property type="project" value="TreeGrafter"/>
</dbReference>
<accession>A0A1L3GDQ7</accession>
<dbReference type="EC" id="2.1.1.148" evidence="1"/>
<dbReference type="GO" id="GO:0050660">
    <property type="term" value="F:flavin adenine dinucleotide binding"/>
    <property type="evidence" value="ECO:0007669"/>
    <property type="project" value="UniProtKB-UniRule"/>
</dbReference>
<dbReference type="Gene3D" id="3.30.1360.170">
    <property type="match status" value="1"/>
</dbReference>
<dbReference type="Pfam" id="PF02511">
    <property type="entry name" value="Thy1"/>
    <property type="match status" value="1"/>
</dbReference>
<dbReference type="InterPro" id="IPR003669">
    <property type="entry name" value="Thymidylate_synthase_ThyX"/>
</dbReference>
<dbReference type="NCBIfam" id="TIGR02170">
    <property type="entry name" value="thyX"/>
    <property type="match status" value="1"/>
</dbReference>
<sequence>MILVTPSVEVLHITERPLHLIEAAGRTCYKSQAHPITITTAGQFAQMLVRRGHESVLEHAHATLRIVCDRGVSHEIVRHRLASYSQESTRYCDYTRGHVTFIIPPWVDVDPDVVDMTVPDADAGLALLAQQPQDYGWLLACSYAEQTYRSLRQDGWTPEQARTVLPNSLKTEIVMTANLRQWRHFFTLRTAPAAHPQMRELADLALAALREQIPVVFDDIEAGHGSR</sequence>
<dbReference type="PANTHER" id="PTHR34934">
    <property type="entry name" value="FLAVIN-DEPENDENT THYMIDYLATE SYNTHASE"/>
    <property type="match status" value="1"/>
</dbReference>
<dbReference type="STRING" id="29542.A6070_11470"/>
<keyword evidence="3" id="KW-1185">Reference proteome</keyword>
<dbReference type="GO" id="GO:0004799">
    <property type="term" value="F:thymidylate synthase activity"/>
    <property type="evidence" value="ECO:0007669"/>
    <property type="project" value="TreeGrafter"/>
</dbReference>
<dbReference type="InterPro" id="IPR036098">
    <property type="entry name" value="Thymidylate_synthase_ThyX_sf"/>
</dbReference>
<dbReference type="SUPFAM" id="SSF69796">
    <property type="entry name" value="Thymidylate synthase-complementing protein Thy1"/>
    <property type="match status" value="1"/>
</dbReference>
<dbReference type="GO" id="GO:0006231">
    <property type="term" value="P:dTMP biosynthetic process"/>
    <property type="evidence" value="ECO:0007669"/>
    <property type="project" value="UniProtKB-UniRule"/>
</dbReference>
<dbReference type="OrthoDB" id="9780625at2"/>
<dbReference type="EMBL" id="CP015518">
    <property type="protein sequence ID" value="APG24083.1"/>
    <property type="molecule type" value="Genomic_DNA"/>
</dbReference>
<dbReference type="AlphaFoldDB" id="A0A1L3GDQ7"/>
<proteinExistence type="predicted"/>
<evidence type="ECO:0000313" key="3">
    <source>
        <dbReference type="Proteomes" id="UP000182264"/>
    </source>
</evidence>
<name>A0A1L3GDQ7_SYNAC</name>
<dbReference type="KEGG" id="pace:A6070_11470"/>
<dbReference type="PROSITE" id="PS51331">
    <property type="entry name" value="THYX"/>
    <property type="match status" value="1"/>
</dbReference>
<dbReference type="GO" id="GO:0050797">
    <property type="term" value="F:thymidylate synthase (FAD) activity"/>
    <property type="evidence" value="ECO:0007669"/>
    <property type="project" value="UniProtKB-UniRule"/>
</dbReference>
<gene>
    <name evidence="2" type="ORF">A7E75_02845</name>
</gene>